<gene>
    <name evidence="2" type="ORF">WRSd3_03362</name>
    <name evidence="1" type="ORF">WRSd3_p00238</name>
</gene>
<dbReference type="Proteomes" id="UP000017944">
    <property type="component" value="Unassembled WGS sequence"/>
</dbReference>
<dbReference type="EMBL" id="AXUT01000778">
    <property type="protein sequence ID" value="ESU76086.1"/>
    <property type="molecule type" value="Genomic_DNA"/>
</dbReference>
<evidence type="ECO:0000313" key="1">
    <source>
        <dbReference type="EMBL" id="ESU76086.1"/>
    </source>
</evidence>
<reference evidence="1 3" key="1">
    <citation type="submission" date="2013-10" db="EMBL/GenBank/DDBJ databases">
        <title>Draft genomes and the virulence plasmids of Sd1617 vaccine constructs: WRSd3 and WRSd5.</title>
        <authorList>
            <person name="Aksomboon Vongsawan A."/>
            <person name="Venkatesan M.M."/>
            <person name="Vaisvil B."/>
            <person name="Emel G."/>
            <person name="Kepatral V."/>
            <person name="Sethabutr O."/>
            <person name="Serichantalergs O."/>
            <person name="Mason C."/>
        </authorList>
    </citation>
    <scope>NUCLEOTIDE SEQUENCE [LARGE SCALE GENOMIC DNA]</scope>
    <source>
        <strain evidence="1 3">WRSd3</strain>
        <plasmid evidence="1">unnamed</plasmid>
    </source>
</reference>
<accession>A0A090N9M8</accession>
<evidence type="ECO:0000313" key="3">
    <source>
        <dbReference type="Proteomes" id="UP000017944"/>
    </source>
</evidence>
<comment type="caution">
    <text evidence="1">The sequence shown here is derived from an EMBL/GenBank/DDBJ whole genome shotgun (WGS) entry which is preliminary data.</text>
</comment>
<organism evidence="1 3">
    <name type="scientific">Shigella dysenteriae WRSd3</name>
    <dbReference type="NCBI Taxonomy" id="1401327"/>
    <lineage>
        <taxon>Bacteria</taxon>
        <taxon>Pseudomonadati</taxon>
        <taxon>Pseudomonadota</taxon>
        <taxon>Gammaproteobacteria</taxon>
        <taxon>Enterobacterales</taxon>
        <taxon>Enterobacteriaceae</taxon>
        <taxon>Shigella</taxon>
    </lineage>
</organism>
<keyword evidence="1" id="KW-0614">Plasmid</keyword>
<protein>
    <submittedName>
        <fullName evidence="1">Uncharacterized protein</fullName>
    </submittedName>
</protein>
<geneLocation type="plasmid" evidence="1">
    <name>unnamed</name>
</geneLocation>
<proteinExistence type="predicted"/>
<name>A0A090N9M8_SHIDY</name>
<dbReference type="EMBL" id="AXUT01000302">
    <property type="protein sequence ID" value="ESU77833.1"/>
    <property type="molecule type" value="Genomic_DNA"/>
</dbReference>
<evidence type="ECO:0000313" key="2">
    <source>
        <dbReference type="EMBL" id="ESU77833.1"/>
    </source>
</evidence>
<sequence>MYRRRDLIVRRLASTSLMELKVVMAGQLALSAGHEVL</sequence>
<dbReference type="AlphaFoldDB" id="A0A090N9M8"/>